<dbReference type="EMBL" id="LGUT01001641">
    <property type="protein sequence ID" value="KOG88535.1"/>
    <property type="molecule type" value="Genomic_DNA"/>
</dbReference>
<dbReference type="Proteomes" id="UP000037020">
    <property type="component" value="Unassembled WGS sequence"/>
</dbReference>
<accession>A0ABR5J556</accession>
<reference evidence="2 3" key="1">
    <citation type="submission" date="2015-07" db="EMBL/GenBank/DDBJ databases">
        <authorList>
            <person name="Ju K.-S."/>
            <person name="Doroghazi J.R."/>
            <person name="Metcalf W.W."/>
        </authorList>
    </citation>
    <scope>NUCLEOTIDE SEQUENCE [LARGE SCALE GENOMIC DNA]</scope>
    <source>
        <strain evidence="2 3">NRRL B-3589</strain>
    </source>
</reference>
<keyword evidence="3" id="KW-1185">Reference proteome</keyword>
<keyword evidence="1" id="KW-1133">Transmembrane helix</keyword>
<keyword evidence="1" id="KW-0472">Membrane</keyword>
<gene>
    <name evidence="2" type="ORF">ADK38_19265</name>
</gene>
<comment type="caution">
    <text evidence="2">The sequence shown here is derived from an EMBL/GenBank/DDBJ whole genome shotgun (WGS) entry which is preliminary data.</text>
</comment>
<feature type="non-terminal residue" evidence="2">
    <location>
        <position position="1"/>
    </location>
</feature>
<organism evidence="2 3">
    <name type="scientific">Streptomyces varsoviensis</name>
    <dbReference type="NCBI Taxonomy" id="67373"/>
    <lineage>
        <taxon>Bacteria</taxon>
        <taxon>Bacillati</taxon>
        <taxon>Actinomycetota</taxon>
        <taxon>Actinomycetes</taxon>
        <taxon>Kitasatosporales</taxon>
        <taxon>Streptomycetaceae</taxon>
        <taxon>Streptomyces</taxon>
    </lineage>
</organism>
<protein>
    <submittedName>
        <fullName evidence="2">Membrane protein</fullName>
    </submittedName>
</protein>
<keyword evidence="1" id="KW-0812">Transmembrane</keyword>
<proteinExistence type="predicted"/>
<evidence type="ECO:0000256" key="1">
    <source>
        <dbReference type="SAM" id="Phobius"/>
    </source>
</evidence>
<evidence type="ECO:0000313" key="3">
    <source>
        <dbReference type="Proteomes" id="UP000037020"/>
    </source>
</evidence>
<name>A0ABR5J556_9ACTN</name>
<evidence type="ECO:0000313" key="2">
    <source>
        <dbReference type="EMBL" id="KOG88535.1"/>
    </source>
</evidence>
<sequence>GTAPAPTRKPQTAPAISGLVAGAVALAIVAATFAFQAVYSDYYTCVDDALTQTSRHSCEDLLPKQLRPLLSTQN</sequence>
<feature type="transmembrane region" description="Helical" evidence="1">
    <location>
        <begin position="15"/>
        <end position="35"/>
    </location>
</feature>